<dbReference type="Gene3D" id="2.60.40.10">
    <property type="entry name" value="Immunoglobulins"/>
    <property type="match status" value="6"/>
</dbReference>
<dbReference type="PANTHER" id="PTHR23278:SF19">
    <property type="entry name" value="OBSCURIN"/>
    <property type="match status" value="1"/>
</dbReference>
<dbReference type="SMART" id="SM00409">
    <property type="entry name" value="IG"/>
    <property type="match status" value="4"/>
</dbReference>
<feature type="domain" description="Ig-like" evidence="4">
    <location>
        <begin position="303"/>
        <end position="395"/>
    </location>
</feature>
<comment type="subcellular location">
    <subcellularLocation>
        <location evidence="1">Membrane</location>
        <topology evidence="1">Single-pass membrane protein</topology>
    </subcellularLocation>
</comment>
<dbReference type="InterPro" id="IPR003598">
    <property type="entry name" value="Ig_sub2"/>
</dbReference>
<evidence type="ECO:0000256" key="1">
    <source>
        <dbReference type="ARBA" id="ARBA00004167"/>
    </source>
</evidence>
<evidence type="ECO:0000313" key="6">
    <source>
        <dbReference type="Proteomes" id="UP000728032"/>
    </source>
</evidence>
<feature type="domain" description="Ig-like" evidence="4">
    <location>
        <begin position="400"/>
        <end position="477"/>
    </location>
</feature>
<dbReference type="InterPro" id="IPR013162">
    <property type="entry name" value="CD80_C2-set"/>
</dbReference>
<feature type="domain" description="Ig-like" evidence="4">
    <location>
        <begin position="111"/>
        <end position="228"/>
    </location>
</feature>
<dbReference type="SUPFAM" id="SSF48726">
    <property type="entry name" value="Immunoglobulin"/>
    <property type="match status" value="5"/>
</dbReference>
<organism evidence="5">
    <name type="scientific">Oppiella nova</name>
    <dbReference type="NCBI Taxonomy" id="334625"/>
    <lineage>
        <taxon>Eukaryota</taxon>
        <taxon>Metazoa</taxon>
        <taxon>Ecdysozoa</taxon>
        <taxon>Arthropoda</taxon>
        <taxon>Chelicerata</taxon>
        <taxon>Arachnida</taxon>
        <taxon>Acari</taxon>
        <taxon>Acariformes</taxon>
        <taxon>Sarcoptiformes</taxon>
        <taxon>Oribatida</taxon>
        <taxon>Brachypylina</taxon>
        <taxon>Oppioidea</taxon>
        <taxon>Oppiidae</taxon>
        <taxon>Oppiella</taxon>
    </lineage>
</organism>
<keyword evidence="2" id="KW-0472">Membrane</keyword>
<gene>
    <name evidence="5" type="ORF">ONB1V03_LOCUS4075</name>
</gene>
<dbReference type="Pfam" id="PF13927">
    <property type="entry name" value="Ig_3"/>
    <property type="match status" value="1"/>
</dbReference>
<dbReference type="PROSITE" id="PS50835">
    <property type="entry name" value="IG_LIKE"/>
    <property type="match status" value="4"/>
</dbReference>
<evidence type="ECO:0000256" key="3">
    <source>
        <dbReference type="ARBA" id="ARBA00023157"/>
    </source>
</evidence>
<name>A0A7R9LKF2_9ACAR</name>
<keyword evidence="3" id="KW-1015">Disulfide bond</keyword>
<evidence type="ECO:0000256" key="2">
    <source>
        <dbReference type="ARBA" id="ARBA00023136"/>
    </source>
</evidence>
<dbReference type="PANTHER" id="PTHR23278">
    <property type="entry name" value="SIDESTEP PROTEIN"/>
    <property type="match status" value="1"/>
</dbReference>
<sequence>MQTSMGEKAHLPCNVTPPSEDDSITLVLWYRSDVKILPVYTVDIRHNRDKAKHLTHEVLADRAFFNLSVRPAILTLDPILETDGAEYRCRVDFRWGRTLTSVINLSVIVPPKKLYITDSKNQQISGLIGPVEEGSDVRISCVVEGGRPPPSVHWYRDNGLIDASATAGRPPPSVHWYRDNGLIDASATAGDGSLVRNELLIENIRRNDLNSIYSCNAINNNFSQTSISTFVTPPAQLTWLKDNRLLSKTRETFTDEGNVTTSVLEFVPSAEDHGSYLNCRAENLRLANSSIDDQWLLNIFFQPKVNLSMKTSAAKGLVVVGSQLFMECQISANPSVVEVKWLFNGKPLKQDIERELFIRNSSLEIRSARREDQGLYRCYASNLEGKTDSNELRLDIHFSPICKQSEGNNSIGAAVGETIELECAVEASPVSVTFDWTVNRFLLHNHIQRSNQGLTSRLAYKVHNKDDFGTIECSAKNAIGLQRQPCLFHIVAAGLSMPTIPRYSLPFNVSLKCQAYYLQTSHSNKTDASFLVECTAGYDGGLNQTFHLDIFDDSERKRLLTQLTNKLKPIFAAVRPRVCTGIAIMG</sequence>
<dbReference type="Proteomes" id="UP000728032">
    <property type="component" value="Unassembled WGS sequence"/>
</dbReference>
<reference evidence="5" key="1">
    <citation type="submission" date="2020-11" db="EMBL/GenBank/DDBJ databases">
        <authorList>
            <person name="Tran Van P."/>
        </authorList>
    </citation>
    <scope>NUCLEOTIDE SEQUENCE</scope>
</reference>
<evidence type="ECO:0000259" key="4">
    <source>
        <dbReference type="PROSITE" id="PS50835"/>
    </source>
</evidence>
<feature type="domain" description="Ig-like" evidence="4">
    <location>
        <begin position="1"/>
        <end position="100"/>
    </location>
</feature>
<proteinExistence type="predicted"/>
<dbReference type="InterPro" id="IPR007110">
    <property type="entry name" value="Ig-like_dom"/>
</dbReference>
<dbReference type="CDD" id="cd00096">
    <property type="entry name" value="Ig"/>
    <property type="match status" value="2"/>
</dbReference>
<dbReference type="EMBL" id="OC916150">
    <property type="protein sequence ID" value="CAD7643321.1"/>
    <property type="molecule type" value="Genomic_DNA"/>
</dbReference>
<dbReference type="InterPro" id="IPR036179">
    <property type="entry name" value="Ig-like_dom_sf"/>
</dbReference>
<dbReference type="GO" id="GO:0016020">
    <property type="term" value="C:membrane"/>
    <property type="evidence" value="ECO:0007669"/>
    <property type="project" value="UniProtKB-SubCell"/>
</dbReference>
<dbReference type="OrthoDB" id="6501028at2759"/>
<dbReference type="Pfam" id="PF07679">
    <property type="entry name" value="I-set"/>
    <property type="match status" value="1"/>
</dbReference>
<protein>
    <recommendedName>
        <fullName evidence="4">Ig-like domain-containing protein</fullName>
    </recommendedName>
</protein>
<dbReference type="Pfam" id="PF08205">
    <property type="entry name" value="C2-set_2"/>
    <property type="match status" value="2"/>
</dbReference>
<dbReference type="SMART" id="SM00408">
    <property type="entry name" value="IGc2"/>
    <property type="match status" value="4"/>
</dbReference>
<dbReference type="InterPro" id="IPR013783">
    <property type="entry name" value="Ig-like_fold"/>
</dbReference>
<accession>A0A7R9LKF2</accession>
<keyword evidence="6" id="KW-1185">Reference proteome</keyword>
<dbReference type="InterPro" id="IPR003599">
    <property type="entry name" value="Ig_sub"/>
</dbReference>
<dbReference type="InterPro" id="IPR013098">
    <property type="entry name" value="Ig_I-set"/>
</dbReference>
<evidence type="ECO:0000313" key="5">
    <source>
        <dbReference type="EMBL" id="CAD7643321.1"/>
    </source>
</evidence>
<dbReference type="EMBL" id="CAJPVJ010001325">
    <property type="protein sequence ID" value="CAG2164524.1"/>
    <property type="molecule type" value="Genomic_DNA"/>
</dbReference>
<dbReference type="AlphaFoldDB" id="A0A7R9LKF2"/>